<dbReference type="AlphaFoldDB" id="A0A562VDJ9"/>
<dbReference type="InterPro" id="IPR025337">
    <property type="entry name" value="Questin_oxidase-like"/>
</dbReference>
<dbReference type="PANTHER" id="PTHR35870:SF1">
    <property type="entry name" value="PROTEIN, PUTATIVE (AFU_ORTHOLOGUE AFUA_5G03330)-RELATED"/>
    <property type="match status" value="1"/>
</dbReference>
<evidence type="ECO:0000256" key="1">
    <source>
        <dbReference type="ARBA" id="ARBA00023002"/>
    </source>
</evidence>
<dbReference type="Pfam" id="PF14027">
    <property type="entry name" value="Questin_oxidase"/>
    <property type="match status" value="1"/>
</dbReference>
<dbReference type="RefSeq" id="WP_147135522.1">
    <property type="nucleotide sequence ID" value="NZ_BAABIJ010000001.1"/>
</dbReference>
<dbReference type="Proteomes" id="UP000321617">
    <property type="component" value="Unassembled WGS sequence"/>
</dbReference>
<keyword evidence="3" id="KW-1185">Reference proteome</keyword>
<evidence type="ECO:0000313" key="3">
    <source>
        <dbReference type="Proteomes" id="UP000321617"/>
    </source>
</evidence>
<dbReference type="OrthoDB" id="6396144at2"/>
<dbReference type="EMBL" id="VLLL01000005">
    <property type="protein sequence ID" value="TWJ15959.1"/>
    <property type="molecule type" value="Genomic_DNA"/>
</dbReference>
<comment type="caution">
    <text evidence="2">The sequence shown here is derived from an EMBL/GenBank/DDBJ whole genome shotgun (WGS) entry which is preliminary data.</text>
</comment>
<organism evidence="2 3">
    <name type="scientific">Stackebrandtia albiflava</name>
    <dbReference type="NCBI Taxonomy" id="406432"/>
    <lineage>
        <taxon>Bacteria</taxon>
        <taxon>Bacillati</taxon>
        <taxon>Actinomycetota</taxon>
        <taxon>Actinomycetes</taxon>
        <taxon>Glycomycetales</taxon>
        <taxon>Glycomycetaceae</taxon>
        <taxon>Stackebrandtia</taxon>
    </lineage>
</organism>
<name>A0A562VDJ9_9ACTN</name>
<accession>A0A562VDJ9</accession>
<evidence type="ECO:0000313" key="2">
    <source>
        <dbReference type="EMBL" id="TWJ15959.1"/>
    </source>
</evidence>
<gene>
    <name evidence="2" type="ORF">LX16_1679</name>
</gene>
<reference evidence="2 3" key="1">
    <citation type="journal article" date="2013" name="Stand. Genomic Sci.">
        <title>Genomic Encyclopedia of Type Strains, Phase I: The one thousand microbial genomes (KMG-I) project.</title>
        <authorList>
            <person name="Kyrpides N.C."/>
            <person name="Woyke T."/>
            <person name="Eisen J.A."/>
            <person name="Garrity G."/>
            <person name="Lilburn T.G."/>
            <person name="Beck B.J."/>
            <person name="Whitman W.B."/>
            <person name="Hugenholtz P."/>
            <person name="Klenk H.P."/>
        </authorList>
    </citation>
    <scope>NUCLEOTIDE SEQUENCE [LARGE SCALE GENOMIC DNA]</scope>
    <source>
        <strain evidence="2 3">DSM 45044</strain>
    </source>
</reference>
<proteinExistence type="predicted"/>
<protein>
    <submittedName>
        <fullName evidence="2">Uncharacterized protein DUF4243</fullName>
    </submittedName>
</protein>
<dbReference type="PANTHER" id="PTHR35870">
    <property type="entry name" value="PROTEIN, PUTATIVE (AFU_ORTHOLOGUE AFUA_5G03330)-RELATED"/>
    <property type="match status" value="1"/>
</dbReference>
<sequence>MTGYLDAVHDALERLDDLGYERRLGGGDLANHGPMAAETIAVLGHGDHVPAWIDLYRSAAPHHEPPVPYQAIDPDDDTDWRAAMGDIGRAGDFEVLFTRHIDTHGWQDTLTTWWPRLLPGPMTGLTHGLIRTAHAVRSITATPTPSRAQLTELARGLGYWAARFIDHPGPGRLTGTLSIPHAVAALRRLDTPPQDPRHAARLLKDAHTLPGFREALERPAGGDPHRILSDMTAEFAGICVSHTDHRFPIPLVHGVTAPAAARLVLPWLPPRLHEATVAAAARLVLPWLPPRLHEATVAAVWQAQVTLLMLAGGDPAAETTAWRRARDHEPTPWPALAEAAVAHGDEHVVKFTEALMREHTLRPDPRYAYAARAAIDHIARPGHGHSAATARFGT</sequence>
<keyword evidence="1" id="KW-0560">Oxidoreductase</keyword>
<dbReference type="GO" id="GO:0016491">
    <property type="term" value="F:oxidoreductase activity"/>
    <property type="evidence" value="ECO:0007669"/>
    <property type="project" value="UniProtKB-KW"/>
</dbReference>